<reference evidence="2" key="1">
    <citation type="submission" date="2021-01" db="EMBL/GenBank/DDBJ databases">
        <title>Whole genome shotgun sequence of Virgisporangium aurantiacum NBRC 16421.</title>
        <authorList>
            <person name="Komaki H."/>
            <person name="Tamura T."/>
        </authorList>
    </citation>
    <scope>NUCLEOTIDE SEQUENCE</scope>
    <source>
        <strain evidence="2">NBRC 16421</strain>
    </source>
</reference>
<feature type="region of interest" description="Disordered" evidence="1">
    <location>
        <begin position="29"/>
        <end position="83"/>
    </location>
</feature>
<accession>A0A8J4E7W2</accession>
<sequence length="83" mass="8488">MAFSDDAVKISAAIAAAAVASWPNPVAMSTQPFTGGSGAGSLVDRDRSARVGGGLPRPGGRLARRRSQAVQSDDDAMSLFDHC</sequence>
<gene>
    <name evidence="2" type="ORF">Vau01_122500</name>
</gene>
<evidence type="ECO:0000256" key="1">
    <source>
        <dbReference type="SAM" id="MobiDB-lite"/>
    </source>
</evidence>
<dbReference type="EMBL" id="BOPG01000127">
    <property type="protein sequence ID" value="GIJ64734.1"/>
    <property type="molecule type" value="Genomic_DNA"/>
</dbReference>
<evidence type="ECO:0000313" key="3">
    <source>
        <dbReference type="Proteomes" id="UP000612585"/>
    </source>
</evidence>
<dbReference type="AlphaFoldDB" id="A0A8J4E7W2"/>
<proteinExistence type="predicted"/>
<organism evidence="2 3">
    <name type="scientific">Virgisporangium aurantiacum</name>
    <dbReference type="NCBI Taxonomy" id="175570"/>
    <lineage>
        <taxon>Bacteria</taxon>
        <taxon>Bacillati</taxon>
        <taxon>Actinomycetota</taxon>
        <taxon>Actinomycetes</taxon>
        <taxon>Micromonosporales</taxon>
        <taxon>Micromonosporaceae</taxon>
        <taxon>Virgisporangium</taxon>
    </lineage>
</organism>
<evidence type="ECO:0000313" key="2">
    <source>
        <dbReference type="EMBL" id="GIJ64734.1"/>
    </source>
</evidence>
<keyword evidence="3" id="KW-1185">Reference proteome</keyword>
<name>A0A8J4E7W2_9ACTN</name>
<protein>
    <submittedName>
        <fullName evidence="2">Uncharacterized protein</fullName>
    </submittedName>
</protein>
<comment type="caution">
    <text evidence="2">The sequence shown here is derived from an EMBL/GenBank/DDBJ whole genome shotgun (WGS) entry which is preliminary data.</text>
</comment>
<dbReference type="Proteomes" id="UP000612585">
    <property type="component" value="Unassembled WGS sequence"/>
</dbReference>